<evidence type="ECO:0000256" key="1">
    <source>
        <dbReference type="SAM" id="MobiDB-lite"/>
    </source>
</evidence>
<reference evidence="2" key="1">
    <citation type="journal article" date="2022" name="Int. J. Mol. Sci.">
        <title>Draft Genome of Tanacetum Coccineum: Genomic Comparison of Closely Related Tanacetum-Family Plants.</title>
        <authorList>
            <person name="Yamashiro T."/>
            <person name="Shiraishi A."/>
            <person name="Nakayama K."/>
            <person name="Satake H."/>
        </authorList>
    </citation>
    <scope>NUCLEOTIDE SEQUENCE</scope>
</reference>
<comment type="caution">
    <text evidence="2">The sequence shown here is derived from an EMBL/GenBank/DDBJ whole genome shotgun (WGS) entry which is preliminary data.</text>
</comment>
<reference evidence="2" key="2">
    <citation type="submission" date="2022-01" db="EMBL/GenBank/DDBJ databases">
        <authorList>
            <person name="Yamashiro T."/>
            <person name="Shiraishi A."/>
            <person name="Satake H."/>
            <person name="Nakayama K."/>
        </authorList>
    </citation>
    <scope>NUCLEOTIDE SEQUENCE</scope>
</reference>
<evidence type="ECO:0000313" key="2">
    <source>
        <dbReference type="EMBL" id="GJT50581.1"/>
    </source>
</evidence>
<dbReference type="Proteomes" id="UP001151760">
    <property type="component" value="Unassembled WGS sequence"/>
</dbReference>
<feature type="region of interest" description="Disordered" evidence="1">
    <location>
        <begin position="72"/>
        <end position="91"/>
    </location>
</feature>
<gene>
    <name evidence="2" type="ORF">Tco_0976738</name>
</gene>
<feature type="compositionally biased region" description="Low complexity" evidence="1">
    <location>
        <begin position="80"/>
        <end position="91"/>
    </location>
</feature>
<protein>
    <recommendedName>
        <fullName evidence="4">Retrotransposon gag domain-containing protein</fullName>
    </recommendedName>
</protein>
<name>A0ABQ5EI39_9ASTR</name>
<proteinExistence type="predicted"/>
<accession>A0ABQ5EI39</accession>
<evidence type="ECO:0000313" key="3">
    <source>
        <dbReference type="Proteomes" id="UP001151760"/>
    </source>
</evidence>
<keyword evidence="3" id="KW-1185">Reference proteome</keyword>
<evidence type="ECO:0008006" key="4">
    <source>
        <dbReference type="Google" id="ProtNLM"/>
    </source>
</evidence>
<organism evidence="2 3">
    <name type="scientific">Tanacetum coccineum</name>
    <dbReference type="NCBI Taxonomy" id="301880"/>
    <lineage>
        <taxon>Eukaryota</taxon>
        <taxon>Viridiplantae</taxon>
        <taxon>Streptophyta</taxon>
        <taxon>Embryophyta</taxon>
        <taxon>Tracheophyta</taxon>
        <taxon>Spermatophyta</taxon>
        <taxon>Magnoliopsida</taxon>
        <taxon>eudicotyledons</taxon>
        <taxon>Gunneridae</taxon>
        <taxon>Pentapetalae</taxon>
        <taxon>asterids</taxon>
        <taxon>campanulids</taxon>
        <taxon>Asterales</taxon>
        <taxon>Asteraceae</taxon>
        <taxon>Asteroideae</taxon>
        <taxon>Anthemideae</taxon>
        <taxon>Anthemidinae</taxon>
        <taxon>Tanacetum</taxon>
    </lineage>
</organism>
<dbReference type="EMBL" id="BQNB010016333">
    <property type="protein sequence ID" value="GJT50581.1"/>
    <property type="molecule type" value="Genomic_DNA"/>
</dbReference>
<sequence>MSLRTTILGQMSEIRELHAADRRRQAVTSEMLKADHRISVEMKELRTADHTRQQQLIQTLTVMQTLQGQKMAPKRAIRSTPVTTIPAPTGTTTTSVTNAQLQTMIDQGVTAALAAHDANRNGDDSHTLGTGGRRTERVARDHDAAYAMTWADLRKKMTEKYYPRNEMKKLEAKLMFSKESDKIERYVSGLPDMIHGNIVASNPKTMQEGLVKRSHTGDLNPYALNETITAMGTGVMARKTYMLRVCSSRTQSREVMSKSRRTQKTWKSSLVNDRELQPTCMRWVAGTTIIHRRDSPNHDQAHPEECQVEWGDKQESSFTLLKQKFASAPILTLLERTKIAIAYCDASRRTEARKPENTKNERSLGMLLKNAKDPKKVRKEELEPRADGTLCFNVRSWLPCYGDLRTMIMHESHKLKYSIHLGSDKMYQDIKKL</sequence>